<evidence type="ECO:0000313" key="10">
    <source>
        <dbReference type="Proteomes" id="UP000518911"/>
    </source>
</evidence>
<dbReference type="OrthoDB" id="6614653at2759"/>
<dbReference type="PANTHER" id="PTHR43605:SF12">
    <property type="entry name" value="ACYL-COENZYME A SYNTHETASE ACSM4, MITOCHONDRIAL"/>
    <property type="match status" value="1"/>
</dbReference>
<name>A0A7L3WTZ4_9GRUI</name>
<dbReference type="GO" id="GO:0006637">
    <property type="term" value="P:acyl-CoA metabolic process"/>
    <property type="evidence" value="ECO:0007669"/>
    <property type="project" value="TreeGrafter"/>
</dbReference>
<dbReference type="InterPro" id="IPR051087">
    <property type="entry name" value="Mitochondrial_ACSM"/>
</dbReference>
<dbReference type="InterPro" id="IPR042099">
    <property type="entry name" value="ANL_N_sf"/>
</dbReference>
<gene>
    <name evidence="9" type="primary">Acsm3_3</name>
    <name evidence="9" type="ORF">ATLROG_R00108</name>
</gene>
<dbReference type="Pfam" id="PF00501">
    <property type="entry name" value="AMP-binding"/>
    <property type="match status" value="1"/>
</dbReference>
<evidence type="ECO:0000256" key="4">
    <source>
        <dbReference type="ARBA" id="ARBA00022832"/>
    </source>
</evidence>
<keyword evidence="5" id="KW-0067">ATP-binding</keyword>
<dbReference type="GO" id="GO:0005524">
    <property type="term" value="F:ATP binding"/>
    <property type="evidence" value="ECO:0007669"/>
    <property type="project" value="UniProtKB-KW"/>
</dbReference>
<dbReference type="GO" id="GO:0004321">
    <property type="term" value="F:fatty-acyl-CoA synthase activity"/>
    <property type="evidence" value="ECO:0007669"/>
    <property type="project" value="TreeGrafter"/>
</dbReference>
<evidence type="ECO:0000256" key="6">
    <source>
        <dbReference type="ARBA" id="ARBA00039009"/>
    </source>
</evidence>
<evidence type="ECO:0000256" key="7">
    <source>
        <dbReference type="ARBA" id="ARBA00048477"/>
    </source>
</evidence>
<organism evidence="9 10">
    <name type="scientific">Atlantisia rogersi</name>
    <name type="common">Inaccessible Island rail</name>
    <dbReference type="NCBI Taxonomy" id="2478892"/>
    <lineage>
        <taxon>Eukaryota</taxon>
        <taxon>Metazoa</taxon>
        <taxon>Chordata</taxon>
        <taxon>Craniata</taxon>
        <taxon>Vertebrata</taxon>
        <taxon>Euteleostomi</taxon>
        <taxon>Archelosauria</taxon>
        <taxon>Archosauria</taxon>
        <taxon>Dinosauria</taxon>
        <taxon>Saurischia</taxon>
        <taxon>Theropoda</taxon>
        <taxon>Coelurosauria</taxon>
        <taxon>Aves</taxon>
        <taxon>Neognathae</taxon>
        <taxon>Neoaves</taxon>
        <taxon>Gruiformes</taxon>
        <taxon>Rallidae</taxon>
        <taxon>Atlantisia</taxon>
    </lineage>
</organism>
<feature type="non-terminal residue" evidence="9">
    <location>
        <position position="1"/>
    </location>
</feature>
<dbReference type="EC" id="6.2.1.2" evidence="6"/>
<keyword evidence="10" id="KW-1185">Reference proteome</keyword>
<evidence type="ECO:0000313" key="9">
    <source>
        <dbReference type="EMBL" id="NXV79039.1"/>
    </source>
</evidence>
<comment type="catalytic activity">
    <reaction evidence="7">
        <text>a medium-chain fatty acid + ATP + CoA = a medium-chain fatty acyl-CoA + AMP + diphosphate</text>
        <dbReference type="Rhea" id="RHEA:48340"/>
        <dbReference type="ChEBI" id="CHEBI:30616"/>
        <dbReference type="ChEBI" id="CHEBI:33019"/>
        <dbReference type="ChEBI" id="CHEBI:57287"/>
        <dbReference type="ChEBI" id="CHEBI:59558"/>
        <dbReference type="ChEBI" id="CHEBI:90546"/>
        <dbReference type="ChEBI" id="CHEBI:456215"/>
        <dbReference type="EC" id="6.2.1.2"/>
    </reaction>
    <physiologicalReaction direction="left-to-right" evidence="7">
        <dbReference type="Rhea" id="RHEA:48341"/>
    </physiologicalReaction>
</comment>
<evidence type="ECO:0000256" key="5">
    <source>
        <dbReference type="ARBA" id="ARBA00022840"/>
    </source>
</evidence>
<protein>
    <recommendedName>
        <fullName evidence="6">medium-chain acyl-CoA ligase</fullName>
        <ecNumber evidence="6">6.2.1.2</ecNumber>
    </recommendedName>
</protein>
<feature type="non-terminal residue" evidence="9">
    <location>
        <position position="129"/>
    </location>
</feature>
<dbReference type="GO" id="GO:0031956">
    <property type="term" value="F:medium-chain fatty acid-CoA ligase activity"/>
    <property type="evidence" value="ECO:0007669"/>
    <property type="project" value="UniProtKB-EC"/>
</dbReference>
<dbReference type="Gene3D" id="3.40.50.12780">
    <property type="entry name" value="N-terminal domain of ligase-like"/>
    <property type="match status" value="1"/>
</dbReference>
<evidence type="ECO:0000256" key="1">
    <source>
        <dbReference type="ARBA" id="ARBA00006432"/>
    </source>
</evidence>
<keyword evidence="4" id="KW-0443">Lipid metabolism</keyword>
<dbReference type="EMBL" id="VZUJ01091425">
    <property type="protein sequence ID" value="NXV79039.1"/>
    <property type="molecule type" value="Genomic_DNA"/>
</dbReference>
<dbReference type="PANTHER" id="PTHR43605">
    <property type="entry name" value="ACYL-COENZYME A SYNTHETASE"/>
    <property type="match status" value="1"/>
</dbReference>
<evidence type="ECO:0000256" key="2">
    <source>
        <dbReference type="ARBA" id="ARBA00022598"/>
    </source>
</evidence>
<reference evidence="9 10" key="1">
    <citation type="submission" date="2019-09" db="EMBL/GenBank/DDBJ databases">
        <title>Bird 10,000 Genomes (B10K) Project - Family phase.</title>
        <authorList>
            <person name="Zhang G."/>
        </authorList>
    </citation>
    <scope>NUCLEOTIDE SEQUENCE [LARGE SCALE GENOMIC DNA]</scope>
    <source>
        <strain evidence="9">OUT-0055</strain>
        <tissue evidence="9">Blood</tissue>
    </source>
</reference>
<keyword evidence="4" id="KW-0276">Fatty acid metabolism</keyword>
<dbReference type="Proteomes" id="UP000518911">
    <property type="component" value="Unassembled WGS sequence"/>
</dbReference>
<dbReference type="AlphaFoldDB" id="A0A7L3WTZ4"/>
<comment type="similarity">
    <text evidence="1">Belongs to the ATP-dependent AMP-binding enzyme family.</text>
</comment>
<dbReference type="InterPro" id="IPR000873">
    <property type="entry name" value="AMP-dep_synth/lig_dom"/>
</dbReference>
<keyword evidence="3" id="KW-0547">Nucleotide-binding</keyword>
<evidence type="ECO:0000259" key="8">
    <source>
        <dbReference type="Pfam" id="PF00501"/>
    </source>
</evidence>
<dbReference type="GO" id="GO:0005759">
    <property type="term" value="C:mitochondrial matrix"/>
    <property type="evidence" value="ECO:0007669"/>
    <property type="project" value="TreeGrafter"/>
</dbReference>
<accession>A0A7L3WTZ4</accession>
<evidence type="ECO:0000256" key="3">
    <source>
        <dbReference type="ARBA" id="ARBA00022741"/>
    </source>
</evidence>
<proteinExistence type="inferred from homology"/>
<dbReference type="SUPFAM" id="SSF56801">
    <property type="entry name" value="Acetyl-CoA synthetase-like"/>
    <property type="match status" value="1"/>
</dbReference>
<comment type="caution">
    <text evidence="9">The sequence shown here is derived from an EMBL/GenBank/DDBJ whole genome shotgun (WGS) entry which is preliminary data.</text>
</comment>
<keyword evidence="2" id="KW-0436">Ligase</keyword>
<dbReference type="GO" id="GO:0006633">
    <property type="term" value="P:fatty acid biosynthetic process"/>
    <property type="evidence" value="ECO:0007669"/>
    <property type="project" value="TreeGrafter"/>
</dbReference>
<sequence length="129" mass="14424">TLCRFPVAALVGAPTLFRMLVQKDLSNYKFMNLKHCMSGGEPLNPEVMEQWKSQTGLDIHEVYGQTETGIICSVFKGMKIKPGWMGKAAPLYDVQVIDKDGNILPPRQQGEIAVRSKPIRPLGLFSEYI</sequence>
<feature type="domain" description="AMP-dependent synthetase/ligase" evidence="8">
    <location>
        <begin position="4"/>
        <end position="117"/>
    </location>
</feature>